<proteinExistence type="predicted"/>
<name>A0A917E646_9HYPH</name>
<evidence type="ECO:0000313" key="2">
    <source>
        <dbReference type="EMBL" id="GGE08155.1"/>
    </source>
</evidence>
<comment type="caution">
    <text evidence="2">The sequence shown here is derived from an EMBL/GenBank/DDBJ whole genome shotgun (WGS) entry which is preliminary data.</text>
</comment>
<gene>
    <name evidence="2" type="ORF">GCM10011390_29050</name>
</gene>
<keyword evidence="3" id="KW-1185">Reference proteome</keyword>
<feature type="region of interest" description="Disordered" evidence="1">
    <location>
        <begin position="1"/>
        <end position="23"/>
    </location>
</feature>
<dbReference type="AlphaFoldDB" id="A0A917E646"/>
<sequence>MAAAAAEIQHLAEPGPRDPRLDPVKVGARRMHRARHIGRRPRPELRLDDASMIPCHRFILSLRCLFVSWREASDKNVVILV</sequence>
<accession>A0A917E646</accession>
<evidence type="ECO:0000313" key="3">
    <source>
        <dbReference type="Proteomes" id="UP000644699"/>
    </source>
</evidence>
<reference evidence="2" key="2">
    <citation type="submission" date="2020-09" db="EMBL/GenBank/DDBJ databases">
        <authorList>
            <person name="Sun Q."/>
            <person name="Zhou Y."/>
        </authorList>
    </citation>
    <scope>NUCLEOTIDE SEQUENCE</scope>
    <source>
        <strain evidence="2">CGMCC 1.15367</strain>
    </source>
</reference>
<dbReference type="EMBL" id="BMIQ01000004">
    <property type="protein sequence ID" value="GGE08155.1"/>
    <property type="molecule type" value="Genomic_DNA"/>
</dbReference>
<reference evidence="2" key="1">
    <citation type="journal article" date="2014" name="Int. J. Syst. Evol. Microbiol.">
        <title>Complete genome sequence of Corynebacterium casei LMG S-19264T (=DSM 44701T), isolated from a smear-ripened cheese.</title>
        <authorList>
            <consortium name="US DOE Joint Genome Institute (JGI-PGF)"/>
            <person name="Walter F."/>
            <person name="Albersmeier A."/>
            <person name="Kalinowski J."/>
            <person name="Ruckert C."/>
        </authorList>
    </citation>
    <scope>NUCLEOTIDE SEQUENCE</scope>
    <source>
        <strain evidence="2">CGMCC 1.15367</strain>
    </source>
</reference>
<evidence type="ECO:0000256" key="1">
    <source>
        <dbReference type="SAM" id="MobiDB-lite"/>
    </source>
</evidence>
<dbReference type="Proteomes" id="UP000644699">
    <property type="component" value="Unassembled WGS sequence"/>
</dbReference>
<protein>
    <submittedName>
        <fullName evidence="2">Uncharacterized protein</fullName>
    </submittedName>
</protein>
<organism evidence="2 3">
    <name type="scientific">Aureimonas endophytica</name>
    <dbReference type="NCBI Taxonomy" id="2027858"/>
    <lineage>
        <taxon>Bacteria</taxon>
        <taxon>Pseudomonadati</taxon>
        <taxon>Pseudomonadota</taxon>
        <taxon>Alphaproteobacteria</taxon>
        <taxon>Hyphomicrobiales</taxon>
        <taxon>Aurantimonadaceae</taxon>
        <taxon>Aureimonas</taxon>
    </lineage>
</organism>